<dbReference type="InterPro" id="IPR036465">
    <property type="entry name" value="vWFA_dom_sf"/>
</dbReference>
<dbReference type="SMART" id="SM00327">
    <property type="entry name" value="VWA"/>
    <property type="match status" value="1"/>
</dbReference>
<gene>
    <name evidence="2" type="ORF">SAMN02982989_4811</name>
</gene>
<accession>A0A1X7CZX0</accession>
<dbReference type="RefSeq" id="WP_210189664.1">
    <property type="nucleotide sequence ID" value="NZ_FXAF01000002.1"/>
</dbReference>
<dbReference type="Proteomes" id="UP000192903">
    <property type="component" value="Unassembled WGS sequence"/>
</dbReference>
<keyword evidence="3" id="KW-1185">Reference proteome</keyword>
<dbReference type="InterPro" id="IPR002035">
    <property type="entry name" value="VWF_A"/>
</dbReference>
<protein>
    <submittedName>
        <fullName evidence="2">Flp pilus assembly protein TadG</fullName>
    </submittedName>
</protein>
<reference evidence="3" key="1">
    <citation type="submission" date="2017-04" db="EMBL/GenBank/DDBJ databases">
        <authorList>
            <person name="Varghese N."/>
            <person name="Submissions S."/>
        </authorList>
    </citation>
    <scope>NUCLEOTIDE SEQUENCE [LARGE SCALE GENOMIC DNA]</scope>
    <source>
        <strain evidence="3">B4P</strain>
    </source>
</reference>
<organism evidence="2 3">
    <name type="scientific">Xaviernesmea oryzae</name>
    <dbReference type="NCBI Taxonomy" id="464029"/>
    <lineage>
        <taxon>Bacteria</taxon>
        <taxon>Pseudomonadati</taxon>
        <taxon>Pseudomonadota</taxon>
        <taxon>Alphaproteobacteria</taxon>
        <taxon>Hyphomicrobiales</taxon>
        <taxon>Rhizobiaceae</taxon>
        <taxon>Rhizobium/Agrobacterium group</taxon>
        <taxon>Xaviernesmea</taxon>
    </lineage>
</organism>
<dbReference type="CDD" id="cd00198">
    <property type="entry name" value="vWFA"/>
    <property type="match status" value="1"/>
</dbReference>
<dbReference type="Gene3D" id="3.40.50.410">
    <property type="entry name" value="von Willebrand factor, type A domain"/>
    <property type="match status" value="1"/>
</dbReference>
<evidence type="ECO:0000313" key="3">
    <source>
        <dbReference type="Proteomes" id="UP000192903"/>
    </source>
</evidence>
<dbReference type="Pfam" id="PF00092">
    <property type="entry name" value="VWA"/>
    <property type="match status" value="1"/>
</dbReference>
<name>A0A1X7CZX0_9HYPH</name>
<dbReference type="EMBL" id="FXAF01000002">
    <property type="protein sequence ID" value="SMF06071.1"/>
    <property type="molecule type" value="Genomic_DNA"/>
</dbReference>
<dbReference type="SUPFAM" id="SSF53300">
    <property type="entry name" value="vWA-like"/>
    <property type="match status" value="1"/>
</dbReference>
<proteinExistence type="predicted"/>
<dbReference type="STRING" id="464029.SAMN02982989_4811"/>
<dbReference type="Pfam" id="PF13400">
    <property type="entry name" value="Tad"/>
    <property type="match status" value="1"/>
</dbReference>
<dbReference type="AlphaFoldDB" id="A0A1X7CZX0"/>
<sequence>MMKHTLFSRLLRDRGGNFGVMTAAMLPVLLGVAGMAIDVTNAMQERNRLQALADAATLAAASAMADKDMTETEAVDAANTFLFAQAEAECKATGKSAEECQEEIAARGENTATEAETTTTSDNGEAFEVRMTTSYDVPLSGLSSVLGFRTLRVTVSSSAQSSRKGNALSMYLALDESGSMAWDTTTINSVQPTKQEAYNCGNIWQPKTCYRTINNYLTKMESLKAAAAVLFSELKKAAAPETTDPTLQEIKAQALIRIGAVSYDDKTKKEKVPAWGTKSAGDYVNALPKVPDGGTDASGAMKVAYDALASTNTTETAEHAKKDNTSFGRFIVLMTDGEMTGNSNTWNKTIDDKVQVLCKQAKDDGITVFTVAFMAPEKGKALLSKCASGEDYYYESDDMEELVTDFGDIGRKAAKTATRLTN</sequence>
<evidence type="ECO:0000259" key="1">
    <source>
        <dbReference type="PROSITE" id="PS50234"/>
    </source>
</evidence>
<feature type="domain" description="VWFA" evidence="1">
    <location>
        <begin position="169"/>
        <end position="409"/>
    </location>
</feature>
<dbReference type="InterPro" id="IPR028087">
    <property type="entry name" value="Tad_N"/>
</dbReference>
<dbReference type="PROSITE" id="PS50234">
    <property type="entry name" value="VWFA"/>
    <property type="match status" value="1"/>
</dbReference>
<evidence type="ECO:0000313" key="2">
    <source>
        <dbReference type="EMBL" id="SMF06071.1"/>
    </source>
</evidence>